<accession>A0A142EAJ6</accession>
<dbReference type="EMBL" id="KX555451">
    <property type="protein sequence ID" value="APC57496.1"/>
    <property type="molecule type" value="Genomic_DNA"/>
</dbReference>
<reference evidence="2" key="2">
    <citation type="submission" date="2016-07" db="EMBL/GenBank/DDBJ databases">
        <title>Complete sequencing of a IncX4 plasmid, pMCR-11EC-P293 encoding MCR-1.</title>
        <authorList>
            <person name="Ho P.L."/>
            <person name="Lo W.U."/>
            <person name="Wang Y."/>
            <person name="Chow K.H."/>
        </authorList>
    </citation>
    <scope>NUCLEOTIDE SEQUENCE</scope>
    <source>
        <plasmid evidence="2">pMCR-11EC-P293</plasmid>
    </source>
</reference>
<dbReference type="EMBL" id="JACZOI010000016">
    <property type="protein sequence ID" value="MBE0977089.1"/>
    <property type="molecule type" value="Genomic_DNA"/>
</dbReference>
<reference evidence="8 14" key="6">
    <citation type="submission" date="2018-06" db="EMBL/GenBank/DDBJ databases">
        <authorList>
            <consortium name="Pathogen Informatics"/>
            <person name="Doyle S."/>
        </authorList>
    </citation>
    <scope>NUCLEOTIDE SEQUENCE [LARGE SCALE GENOMIC DNA]</scope>
    <source>
        <strain evidence="8 14">VREC0535</strain>
    </source>
</reference>
<evidence type="ECO:0000313" key="7">
    <source>
        <dbReference type="EMBL" id="PKD86323.1"/>
    </source>
</evidence>
<keyword evidence="1" id="KW-0614">Plasmid</keyword>
<dbReference type="EMBL" id="UCZA01000044">
    <property type="protein sequence ID" value="SQP88235.1"/>
    <property type="molecule type" value="Genomic_DNA"/>
</dbReference>
<reference evidence="1" key="1">
    <citation type="submission" date="2016-02" db="EMBL/GenBank/DDBJ databases">
        <title>Plasmid with colistin resistance gene mcr-1 in ESBL-producing Escherichia coli strains isolated from pig slurry in Estonia.</title>
        <authorList>
            <person name="Brauer A."/>
            <person name="Telling K."/>
            <person name="Laht M."/>
            <person name="Kalmus P."/>
            <person name="Lutsar I."/>
            <person name="Remm M."/>
            <person name="Kisand V."/>
            <person name="Tenson T."/>
        </authorList>
    </citation>
    <scope>NUCLEOTIDE SEQUENCE</scope>
    <source>
        <strain evidence="1">ENV-187</strain>
        <plasmid evidence="1">pESTMCR</plasmid>
    </source>
</reference>
<dbReference type="RefSeq" id="WP_001086090.1">
    <property type="nucleotide sequence ID" value="NZ_AP023229.1"/>
</dbReference>
<geneLocation type="plasmid" evidence="2">
    <name>pMCR-11EC-P293</name>
</geneLocation>
<reference evidence="3" key="3">
    <citation type="submission" date="2016-07" db="EMBL/GenBank/DDBJ databases">
        <title>Complete sequencing of a IncX4 plasmid, pMCR-13EC-C962A encoding MCR-1.</title>
        <authorList>
            <person name="Ho P.L."/>
            <person name="Lo W.U."/>
            <person name="Wang Y."/>
            <person name="Chow K.H."/>
        </authorList>
    </citation>
    <scope>NUCLEOTIDE SEQUENCE</scope>
    <source>
        <plasmid evidence="3">pMCR-13EC-C962A</plasmid>
    </source>
</reference>
<name>A0A142EAJ6_ECOLX</name>
<sequence>MAKLELPELEQNQEVNATKFVQDAGKRPTENKTKLASFRIPNELLEFIDNESKRLHRPKTKIIKAALLAYQDLDENELINLWFRADRND</sequence>
<dbReference type="GeneID" id="39663641"/>
<dbReference type="PATRIC" id="fig|562.10493.peg.1763"/>
<geneLocation type="plasmid" evidence="1">
    <name>pESTMCR</name>
</geneLocation>
<reference evidence="10" key="10">
    <citation type="journal article" date="2023" name="Front. Microbiol.">
        <title>Virotyping and genetic antimicrobial susceptibility testing of porcine ETEC/STEC strains and associated plasmid types.</title>
        <authorList>
            <person name="Vereecke N."/>
            <person name="Van Hoorde S."/>
            <person name="Sperling D."/>
            <person name="Theuns S."/>
            <person name="Devriendt B."/>
            <person name="Cox E."/>
        </authorList>
    </citation>
    <scope>NUCLEOTIDE SEQUENCE</scope>
    <source>
        <strain evidence="10">ETEC4085</strain>
        <plasmid evidence="10 17">unnamed5</plasmid>
    </source>
</reference>
<reference evidence="5" key="9">
    <citation type="submission" date="2020-09" db="EMBL/GenBank/DDBJ databases">
        <title>Emerging polyconal dissemination of OXA-244-producing E. coli in France.</title>
        <authorList>
            <person name="Emeraud C."/>
            <person name="Girlich D."/>
            <person name="Bonnin R.A."/>
            <person name="Jousset A.B."/>
            <person name="Naas T."/>
            <person name="Dortet L."/>
        </authorList>
    </citation>
    <scope>NUCLEOTIDE SEQUENCE</scope>
    <source>
        <strain evidence="5">225E3</strain>
    </source>
</reference>
<reference evidence="4 15" key="7">
    <citation type="submission" date="2018-10" db="EMBL/GenBank/DDBJ databases">
        <authorList>
            <consortium name="NARMS: The National Antimicrobial Resistance Monitoring System"/>
        </authorList>
    </citation>
    <scope>NUCLEOTIDE SEQUENCE [LARGE SCALE GENOMIC DNA]</scope>
    <source>
        <strain evidence="4 15">CVM N17EC1330</strain>
    </source>
</reference>
<evidence type="ECO:0000313" key="2">
    <source>
        <dbReference type="EMBL" id="APC57496.1"/>
    </source>
</evidence>
<dbReference type="Proteomes" id="UP001383096">
    <property type="component" value="Plasmid unnamed3"/>
</dbReference>
<dbReference type="EMBL" id="KX555452">
    <property type="protein sequence ID" value="APC57545.1"/>
    <property type="molecule type" value="Genomic_DNA"/>
</dbReference>
<dbReference type="Proteomes" id="UP000250671">
    <property type="component" value="Unassembled WGS sequence"/>
</dbReference>
<dbReference type="Proteomes" id="UP000382540">
    <property type="component" value="Unassembled WGS sequence"/>
</dbReference>
<dbReference type="EMBL" id="CP122639">
    <property type="protein sequence ID" value="WHI04994.1"/>
    <property type="molecule type" value="Genomic_DNA"/>
</dbReference>
<reference evidence="11" key="11">
    <citation type="submission" date="2024-03" db="EMBL/GenBank/DDBJ databases">
        <title>Epithelial relay of microbial signals coordinates intestinal macrophage supported barrier repair.</title>
        <authorList>
            <person name="Tsai M.T."/>
        </authorList>
    </citation>
    <scope>NUCLEOTIDE SEQUENCE</scope>
    <source>
        <strain evidence="11">MS 21-1</strain>
        <plasmid evidence="11">unnamed3</plasmid>
    </source>
</reference>
<dbReference type="EMBL" id="PITP01000037">
    <property type="protein sequence ID" value="PKD86323.1"/>
    <property type="molecule type" value="Genomic_DNA"/>
</dbReference>
<evidence type="ECO:0000313" key="16">
    <source>
        <dbReference type="Proteomes" id="UP000629265"/>
    </source>
</evidence>
<dbReference type="EMBL" id="KU743383">
    <property type="protein sequence ID" value="AMQ45184.1"/>
    <property type="molecule type" value="Genomic_DNA"/>
</dbReference>
<evidence type="ECO:0000313" key="14">
    <source>
        <dbReference type="Proteomes" id="UP000250671"/>
    </source>
</evidence>
<gene>
    <name evidence="6" type="ORF">BK300_23425</name>
    <name evidence="7" type="ORF">CWS33_24250</name>
    <name evidence="4" type="ORF">D9J61_24165</name>
    <name evidence="9" type="ORF">IDONEFKE_04980</name>
    <name evidence="5" type="ORF">IH772_07185</name>
    <name evidence="3" type="ORF">pMCR-13EC-C962A_08</name>
    <name evidence="2" type="ORF">pMICR-11EC-P293_06</name>
    <name evidence="10" type="ORF">QDW62_28185</name>
    <name evidence="8" type="ORF">SAMEA3752557_04997</name>
    <name evidence="11" type="ORF">V9Z47_27530</name>
</gene>
<evidence type="ECO:0000313" key="4">
    <source>
        <dbReference type="EMBL" id="EAC1535069.1"/>
    </source>
</evidence>
<dbReference type="EMBL" id="AAAGZE010000114">
    <property type="protein sequence ID" value="EAC1535069.1"/>
    <property type="molecule type" value="Genomic_DNA"/>
</dbReference>
<evidence type="ECO:0000313" key="17">
    <source>
        <dbReference type="Proteomes" id="UP001179946"/>
    </source>
</evidence>
<evidence type="ECO:0000313" key="15">
    <source>
        <dbReference type="Proteomes" id="UP000382540"/>
    </source>
</evidence>
<evidence type="ECO:0008006" key="19">
    <source>
        <dbReference type="Google" id="ProtNLM"/>
    </source>
</evidence>
<evidence type="ECO:0000313" key="11">
    <source>
        <dbReference type="EMBL" id="WWX74306.1"/>
    </source>
</evidence>
<dbReference type="EMBL" id="MOHC01000050">
    <property type="protein sequence ID" value="OJN34661.1"/>
    <property type="molecule type" value="Genomic_DNA"/>
</dbReference>
<evidence type="ECO:0000313" key="12">
    <source>
        <dbReference type="Proteomes" id="UP000184077"/>
    </source>
</evidence>
<evidence type="ECO:0000313" key="18">
    <source>
        <dbReference type="Proteomes" id="UP001383096"/>
    </source>
</evidence>
<geneLocation type="plasmid" evidence="10 17">
    <name>unnamed5</name>
</geneLocation>
<evidence type="ECO:0000313" key="9">
    <source>
        <dbReference type="EMBL" id="VZR47777.1"/>
    </source>
</evidence>
<evidence type="ECO:0000313" key="5">
    <source>
        <dbReference type="EMBL" id="MBE0977089.1"/>
    </source>
</evidence>
<dbReference type="Proteomes" id="UP000629265">
    <property type="component" value="Unassembled WGS sequence"/>
</dbReference>
<evidence type="ECO:0000313" key="10">
    <source>
        <dbReference type="EMBL" id="WHI04994.1"/>
    </source>
</evidence>
<dbReference type="Proteomes" id="UP000184077">
    <property type="component" value="Unassembled WGS sequence"/>
</dbReference>
<reference evidence="6 12" key="4">
    <citation type="submission" date="2016-10" db="EMBL/GenBank/DDBJ databases">
        <title>Comprehensive resistome analysis reveals the prevalence of NDM and MCR-1 in Chinese poultry production.</title>
        <authorList>
            <person name="Wang Y."/>
            <person name="Zhang R."/>
            <person name="Li J."/>
            <person name="Wu Z."/>
            <person name="Wenjuan Y."/>
            <person name="Schwarz S."/>
            <person name="Tyrrell J."/>
            <person name="Zheng Y."/>
            <person name="Wang S."/>
            <person name="Shen Z."/>
            <person name="Liu Z."/>
            <person name="Lei L."/>
            <person name="Li M."/>
            <person name="Zhang Q."/>
            <person name="Wu C."/>
            <person name="Zhang Q."/>
            <person name="Wu Y."/>
            <person name="Walsh T."/>
            <person name="Shen J."/>
        </authorList>
    </citation>
    <scope>NUCLEOTIDE SEQUENCE [LARGE SCALE GENOMIC DNA]</scope>
    <source>
        <strain evidence="6 12">574</strain>
    </source>
</reference>
<organism evidence="1">
    <name type="scientific">Escherichia coli</name>
    <dbReference type="NCBI Taxonomy" id="562"/>
    <lineage>
        <taxon>Bacteria</taxon>
        <taxon>Pseudomonadati</taxon>
        <taxon>Pseudomonadota</taxon>
        <taxon>Gammaproteobacteria</taxon>
        <taxon>Enterobacterales</taxon>
        <taxon>Enterobacteriaceae</taxon>
        <taxon>Escherichia</taxon>
    </lineage>
</organism>
<geneLocation type="plasmid" evidence="11 18">
    <name>unnamed3</name>
</geneLocation>
<dbReference type="Proteomes" id="UP001179946">
    <property type="component" value="Plasmid unnamed5"/>
</dbReference>
<dbReference type="AlphaFoldDB" id="A0A142EAJ6"/>
<evidence type="ECO:0000313" key="8">
    <source>
        <dbReference type="EMBL" id="SQP88235.1"/>
    </source>
</evidence>
<geneLocation type="plasmid" evidence="3">
    <name>pMCR-13EC-C962A</name>
</geneLocation>
<evidence type="ECO:0000313" key="6">
    <source>
        <dbReference type="EMBL" id="OJN34661.1"/>
    </source>
</evidence>
<dbReference type="Proteomes" id="UP000233549">
    <property type="component" value="Unassembled WGS sequence"/>
</dbReference>
<dbReference type="EMBL" id="CACRYR010000376">
    <property type="protein sequence ID" value="VZR47777.1"/>
    <property type="molecule type" value="Genomic_DNA"/>
</dbReference>
<evidence type="ECO:0000313" key="13">
    <source>
        <dbReference type="Proteomes" id="UP000233549"/>
    </source>
</evidence>
<evidence type="ECO:0000313" key="3">
    <source>
        <dbReference type="EMBL" id="APC57545.1"/>
    </source>
</evidence>
<reference evidence="7 13" key="5">
    <citation type="submission" date="2017-12" db="EMBL/GenBank/DDBJ databases">
        <title>Rapid rising of carbapenem-resistant Enterobacteriaceae(CRE) and emergence of colistin resistance genemcr-1 in CRE in the hospital of Henan, China.</title>
        <authorList>
            <person name="Sun Q."/>
            <person name="Zhang R."/>
            <person name="Li Y."/>
            <person name="Shen Y."/>
            <person name="Zhang Y."/>
            <person name="Yang J."/>
            <person name="Shu L."/>
            <person name="Zhou H."/>
            <person name="Wang Y."/>
            <person name="Wang B."/>
            <person name="Shen Z."/>
        </authorList>
    </citation>
    <scope>NUCLEOTIDE SEQUENCE [LARGE SCALE GENOMIC DNA]</scope>
    <source>
        <strain evidence="7 13">3512</strain>
    </source>
</reference>
<dbReference type="EMBL" id="CP146673">
    <property type="protein sequence ID" value="WWX74306.1"/>
    <property type="molecule type" value="Genomic_DNA"/>
</dbReference>
<proteinExistence type="predicted"/>
<protein>
    <recommendedName>
        <fullName evidence="19">CopG family transcriptional regulator</fullName>
    </recommendedName>
</protein>
<reference evidence="9 16" key="8">
    <citation type="submission" date="2019-11" db="EMBL/GenBank/DDBJ databases">
        <authorList>
            <person name="Haines EK M."/>
        </authorList>
    </citation>
    <scope>NUCLEOTIDE SEQUENCE [LARGE SCALE GENOMIC DNA]</scope>
    <source>
        <strain evidence="9">KR2729</strain>
    </source>
</reference>
<dbReference type="Proteomes" id="UP000640866">
    <property type="component" value="Unassembled WGS sequence"/>
</dbReference>
<evidence type="ECO:0000313" key="1">
    <source>
        <dbReference type="EMBL" id="AMQ45184.1"/>
    </source>
</evidence>